<dbReference type="PANTHER" id="PTHR36354:SF2">
    <property type="entry name" value="IMPORT INNER MEMBRANE TRANSLOCASE SUBUNIT"/>
    <property type="match status" value="1"/>
</dbReference>
<evidence type="ECO:0000313" key="2">
    <source>
        <dbReference type="EMBL" id="GMI48389.1"/>
    </source>
</evidence>
<keyword evidence="1" id="KW-0812">Transmembrane</keyword>
<comment type="caution">
    <text evidence="2">The sequence shown here is derived from an EMBL/GenBank/DDBJ whole genome shotgun (WGS) entry which is preliminary data.</text>
</comment>
<keyword evidence="1" id="KW-1133">Transmembrane helix</keyword>
<sequence>MLNRAASQSFRRIFSTSRPAFTNSGSHGRILGANVHSHFPQFSPLSGAAQFSSKSGEEKKEASDTALGKIMSPENQGYAVIAGGTVGTLVFAKGMMSFTNFFTSLSPAVVAKYGFYLGFSTSLTMTALAAFTLDSLTIRADPVFKHCLSKIQSDAIVMAKLGDGIVPGKMRSYRLDAGKFEATSGTSVKWRNPRIQMIFDVVGQGPPFRTGLVTCEAVKVTGAFPPKLQTNVLKVDYEVGNEGEGGTEEGDETIWIRGDQEKYERVSKRSGISLHNLASMMHINKAAKGGS</sequence>
<dbReference type="Proteomes" id="UP001165065">
    <property type="component" value="Unassembled WGS sequence"/>
</dbReference>
<keyword evidence="3" id="KW-1185">Reference proteome</keyword>
<name>A0A9W7GMF8_9STRA</name>
<dbReference type="AlphaFoldDB" id="A0A9W7GMF8"/>
<gene>
    <name evidence="2" type="ORF">TrCOL_g10830</name>
</gene>
<dbReference type="EMBL" id="BRYA01000389">
    <property type="protein sequence ID" value="GMI48389.1"/>
    <property type="molecule type" value="Genomic_DNA"/>
</dbReference>
<feature type="transmembrane region" description="Helical" evidence="1">
    <location>
        <begin position="113"/>
        <end position="133"/>
    </location>
</feature>
<proteinExistence type="predicted"/>
<evidence type="ECO:0000256" key="1">
    <source>
        <dbReference type="SAM" id="Phobius"/>
    </source>
</evidence>
<accession>A0A9W7GMF8</accession>
<dbReference type="PANTHER" id="PTHR36354">
    <property type="entry name" value="IMPORT INNER MEMBRANE TRANSLOCASE SUBUNIT"/>
    <property type="match status" value="1"/>
</dbReference>
<organism evidence="2 3">
    <name type="scientific">Triparma columacea</name>
    <dbReference type="NCBI Taxonomy" id="722753"/>
    <lineage>
        <taxon>Eukaryota</taxon>
        <taxon>Sar</taxon>
        <taxon>Stramenopiles</taxon>
        <taxon>Ochrophyta</taxon>
        <taxon>Bolidophyceae</taxon>
        <taxon>Parmales</taxon>
        <taxon>Triparmaceae</taxon>
        <taxon>Triparma</taxon>
    </lineage>
</organism>
<keyword evidence="1" id="KW-0472">Membrane</keyword>
<dbReference type="OrthoDB" id="40298at2759"/>
<reference evidence="3" key="1">
    <citation type="journal article" date="2023" name="Commun. Biol.">
        <title>Genome analysis of Parmales, the sister group of diatoms, reveals the evolutionary specialization of diatoms from phago-mixotrophs to photoautotrophs.</title>
        <authorList>
            <person name="Ban H."/>
            <person name="Sato S."/>
            <person name="Yoshikawa S."/>
            <person name="Yamada K."/>
            <person name="Nakamura Y."/>
            <person name="Ichinomiya M."/>
            <person name="Sato N."/>
            <person name="Blanc-Mathieu R."/>
            <person name="Endo H."/>
            <person name="Kuwata A."/>
            <person name="Ogata H."/>
        </authorList>
    </citation>
    <scope>NUCLEOTIDE SEQUENCE [LARGE SCALE GENOMIC DNA]</scope>
</reference>
<feature type="transmembrane region" description="Helical" evidence="1">
    <location>
        <begin position="78"/>
        <end position="101"/>
    </location>
</feature>
<evidence type="ECO:0000313" key="3">
    <source>
        <dbReference type="Proteomes" id="UP001165065"/>
    </source>
</evidence>
<protein>
    <submittedName>
        <fullName evidence="2">Uncharacterized protein</fullName>
    </submittedName>
</protein>